<evidence type="ECO:0000256" key="3">
    <source>
        <dbReference type="ARBA" id="ARBA00022538"/>
    </source>
</evidence>
<dbReference type="GO" id="GO:1990573">
    <property type="term" value="P:potassium ion import across plasma membrane"/>
    <property type="evidence" value="ECO:0007669"/>
    <property type="project" value="TreeGrafter"/>
</dbReference>
<sequence>MSTEQAAAPMHYPVVGSWKDEWLGLRVAQPTSLKASPDLFFQTTAMHESFLGHRYRFVKNPRAAFKDSMYILLNISWAPFVLWVLIFSAVVTAFFAALFHFVCRDTDTFNDAFDLSFQSYTAIGFGILYPRNTCGNYMLCIEAFVAIMVIAVLSGLVFVRFSRPKSTAVFSSQCVVQPYGHDLALVIRVANATRSHDLQHDAILEASFHMNLMRIERTSPTNSTLVLRRYELHMLQSSFLAFRKDIQLVHVIDAASPLYGFTPELCALSDMALQVDLVGIEATSQSTLQDQMLYTAHQFEWGAKFQEMFLVEGDQLIMDFTLLSATVPVSIPSLRPHVTPTHETTTEAVLPPLPPKSAVAAATARQHLHAKRMQYSMADMVAQSTSHQDTLDDNPTLRISIPSTASRPSMPTFGRRRDHAITADHLTQSLLDDEGSNHRPSSLLSSAANVEDDPIYNRVVPRHGPLRYSFHTFYADTLKMGWPKIFVGSVCAFVVINIVFACLYYIQFDGVFSTSDIQANNTSFEICLFFSVHTLSTVGYGVIGPKPGMTYPNFWVMVEATMGIIYITIFTGIAWSKFSRPRAHIKFSDKVVITTIQDQRVLLLRALNLRTHGDISGNAFRLGVSEKDKRTGLRQVHEVDLVNATFPSINIPATLVHVIDDHSPFHKFKTELDFLECNLQMICLYTGLDHTFSASVYARKAYCSADFMVDEEFVDCVDFAPGSVTIHYDEFHQHQPYHPF</sequence>
<feature type="transmembrane region" description="Helical" evidence="13">
    <location>
        <begin position="136"/>
        <end position="159"/>
    </location>
</feature>
<feature type="domain" description="Inward rectifier potassium channel C-terminal" evidence="15">
    <location>
        <begin position="585"/>
        <end position="734"/>
    </location>
</feature>
<dbReference type="PANTHER" id="PTHR11767:SF102">
    <property type="entry name" value="INWARDLY RECTIFYING POTASSIUM CHANNEL 1, ISOFORM F"/>
    <property type="match status" value="1"/>
</dbReference>
<feature type="domain" description="Potassium channel" evidence="14">
    <location>
        <begin position="502"/>
        <end position="574"/>
    </location>
</feature>
<evidence type="ECO:0000256" key="12">
    <source>
        <dbReference type="SAM" id="MobiDB-lite"/>
    </source>
</evidence>
<evidence type="ECO:0000256" key="7">
    <source>
        <dbReference type="ARBA" id="ARBA00022989"/>
    </source>
</evidence>
<proteinExistence type="inferred from homology"/>
<dbReference type="Pfam" id="PF07885">
    <property type="entry name" value="Ion_trans_2"/>
    <property type="match status" value="1"/>
</dbReference>
<dbReference type="InterPro" id="IPR041647">
    <property type="entry name" value="IRK_C"/>
</dbReference>
<evidence type="ECO:0000256" key="1">
    <source>
        <dbReference type="ARBA" id="ARBA00004141"/>
    </source>
</evidence>
<evidence type="ECO:0000256" key="4">
    <source>
        <dbReference type="ARBA" id="ARBA00022692"/>
    </source>
</evidence>
<dbReference type="Pfam" id="PF17655">
    <property type="entry name" value="IRK_C"/>
    <property type="match status" value="2"/>
</dbReference>
<dbReference type="InterPro" id="IPR013518">
    <property type="entry name" value="K_chnl_inward-rec_Kir_cyto"/>
</dbReference>
<protein>
    <submittedName>
        <fullName evidence="17">Aste57867_4030 protein</fullName>
    </submittedName>
</protein>
<name>A0A485KCG1_9STRA</name>
<dbReference type="Proteomes" id="UP000332933">
    <property type="component" value="Unassembled WGS sequence"/>
</dbReference>
<dbReference type="GO" id="GO:0005242">
    <property type="term" value="F:inward rectifier potassium channel activity"/>
    <property type="evidence" value="ECO:0007669"/>
    <property type="project" value="InterPro"/>
</dbReference>
<dbReference type="GO" id="GO:0034702">
    <property type="term" value="C:monoatomic ion channel complex"/>
    <property type="evidence" value="ECO:0007669"/>
    <property type="project" value="UniProtKB-KW"/>
</dbReference>
<dbReference type="EMBL" id="CAADRA010000858">
    <property type="protein sequence ID" value="VFT81165.1"/>
    <property type="molecule type" value="Genomic_DNA"/>
</dbReference>
<gene>
    <name evidence="17" type="primary">Aste57867_4030</name>
    <name evidence="16" type="ORF">As57867_004019</name>
    <name evidence="17" type="ORF">ASTE57867_4030</name>
</gene>
<evidence type="ECO:0000259" key="14">
    <source>
        <dbReference type="Pfam" id="PF07885"/>
    </source>
</evidence>
<dbReference type="SUPFAM" id="SSF81296">
    <property type="entry name" value="E set domains"/>
    <property type="match status" value="2"/>
</dbReference>
<evidence type="ECO:0000313" key="18">
    <source>
        <dbReference type="Proteomes" id="UP000332933"/>
    </source>
</evidence>
<keyword evidence="18" id="KW-1185">Reference proteome</keyword>
<feature type="transmembrane region" description="Helical" evidence="13">
    <location>
        <begin position="80"/>
        <end position="101"/>
    </location>
</feature>
<dbReference type="InterPro" id="IPR014756">
    <property type="entry name" value="Ig_E-set"/>
</dbReference>
<feature type="transmembrane region" description="Helical" evidence="13">
    <location>
        <begin position="485"/>
        <end position="506"/>
    </location>
</feature>
<feature type="region of interest" description="Disordered" evidence="12">
    <location>
        <begin position="384"/>
        <end position="414"/>
    </location>
</feature>
<dbReference type="Gene3D" id="1.10.287.70">
    <property type="match status" value="2"/>
</dbReference>
<evidence type="ECO:0000256" key="5">
    <source>
        <dbReference type="ARBA" id="ARBA00022882"/>
    </source>
</evidence>
<keyword evidence="6 11" id="KW-0630">Potassium</keyword>
<dbReference type="InterPro" id="IPR016449">
    <property type="entry name" value="K_chnl_inward-rec_Kir"/>
</dbReference>
<evidence type="ECO:0000256" key="8">
    <source>
        <dbReference type="ARBA" id="ARBA00023065"/>
    </source>
</evidence>
<dbReference type="AlphaFoldDB" id="A0A485KCG1"/>
<dbReference type="OrthoDB" id="273257at2759"/>
<evidence type="ECO:0000256" key="11">
    <source>
        <dbReference type="RuleBase" id="RU003822"/>
    </source>
</evidence>
<dbReference type="SUPFAM" id="SSF81324">
    <property type="entry name" value="Voltage-gated potassium channels"/>
    <property type="match status" value="2"/>
</dbReference>
<dbReference type="PANTHER" id="PTHR11767">
    <property type="entry name" value="INWARD RECTIFIER POTASSIUM CHANNEL"/>
    <property type="match status" value="1"/>
</dbReference>
<feature type="domain" description="Inward rectifier potassium channel C-terminal" evidence="15">
    <location>
        <begin position="169"/>
        <end position="334"/>
    </location>
</feature>
<evidence type="ECO:0000256" key="2">
    <source>
        <dbReference type="ARBA" id="ARBA00022448"/>
    </source>
</evidence>
<accession>A0A485KCG1</accession>
<keyword evidence="10 11" id="KW-0407">Ion channel</keyword>
<reference evidence="17 18" key="1">
    <citation type="submission" date="2019-03" db="EMBL/GenBank/DDBJ databases">
        <authorList>
            <person name="Gaulin E."/>
            <person name="Dumas B."/>
        </authorList>
    </citation>
    <scope>NUCLEOTIDE SEQUENCE [LARGE SCALE GENOMIC DNA]</scope>
    <source>
        <strain evidence="17">CBS 568.67</strain>
    </source>
</reference>
<evidence type="ECO:0000313" key="16">
    <source>
        <dbReference type="EMBL" id="KAF0714143.1"/>
    </source>
</evidence>
<feature type="transmembrane region" description="Helical" evidence="13">
    <location>
        <begin position="554"/>
        <end position="576"/>
    </location>
</feature>
<keyword evidence="4 11" id="KW-0812">Transmembrane</keyword>
<dbReference type="EMBL" id="VJMH01000858">
    <property type="protein sequence ID" value="KAF0714143.1"/>
    <property type="molecule type" value="Genomic_DNA"/>
</dbReference>
<evidence type="ECO:0000256" key="9">
    <source>
        <dbReference type="ARBA" id="ARBA00023136"/>
    </source>
</evidence>
<keyword evidence="3 11" id="KW-0633">Potassium transport</keyword>
<organism evidence="17 18">
    <name type="scientific">Aphanomyces stellatus</name>
    <dbReference type="NCBI Taxonomy" id="120398"/>
    <lineage>
        <taxon>Eukaryota</taxon>
        <taxon>Sar</taxon>
        <taxon>Stramenopiles</taxon>
        <taxon>Oomycota</taxon>
        <taxon>Saprolegniomycetes</taxon>
        <taxon>Saprolegniales</taxon>
        <taxon>Verrucalvaceae</taxon>
        <taxon>Aphanomyces</taxon>
    </lineage>
</organism>
<evidence type="ECO:0000313" key="17">
    <source>
        <dbReference type="EMBL" id="VFT81165.1"/>
    </source>
</evidence>
<evidence type="ECO:0000256" key="13">
    <source>
        <dbReference type="SAM" id="Phobius"/>
    </source>
</evidence>
<keyword evidence="7 13" id="KW-1133">Transmembrane helix</keyword>
<keyword evidence="2 11" id="KW-0813">Transport</keyword>
<keyword evidence="9 13" id="KW-0472">Membrane</keyword>
<evidence type="ECO:0000256" key="6">
    <source>
        <dbReference type="ARBA" id="ARBA00022958"/>
    </source>
</evidence>
<evidence type="ECO:0000259" key="15">
    <source>
        <dbReference type="Pfam" id="PF17655"/>
    </source>
</evidence>
<comment type="subcellular location">
    <subcellularLocation>
        <location evidence="1 11">Membrane</location>
        <topology evidence="1 11">Multi-pass membrane protein</topology>
    </subcellularLocation>
</comment>
<dbReference type="GO" id="GO:0034765">
    <property type="term" value="P:regulation of monoatomic ion transmembrane transport"/>
    <property type="evidence" value="ECO:0007669"/>
    <property type="project" value="TreeGrafter"/>
</dbReference>
<keyword evidence="8 11" id="KW-0406">Ion transport</keyword>
<evidence type="ECO:0000256" key="10">
    <source>
        <dbReference type="ARBA" id="ARBA00023303"/>
    </source>
</evidence>
<dbReference type="GO" id="GO:0005886">
    <property type="term" value="C:plasma membrane"/>
    <property type="evidence" value="ECO:0007669"/>
    <property type="project" value="TreeGrafter"/>
</dbReference>
<dbReference type="InterPro" id="IPR013099">
    <property type="entry name" value="K_chnl_dom"/>
</dbReference>
<comment type="similarity">
    <text evidence="11">Belongs to the inward rectifier-type potassium channel (TC 1.A.2.1) family.</text>
</comment>
<reference evidence="16" key="2">
    <citation type="submission" date="2019-06" db="EMBL/GenBank/DDBJ databases">
        <title>Genomics analysis of Aphanomyces spp. identifies a new class of oomycete effector associated with host adaptation.</title>
        <authorList>
            <person name="Gaulin E."/>
        </authorList>
    </citation>
    <scope>NUCLEOTIDE SEQUENCE</scope>
    <source>
        <strain evidence="16">CBS 578.67</strain>
    </source>
</reference>
<keyword evidence="5 11" id="KW-0851">Voltage-gated channel</keyword>
<dbReference type="Gene3D" id="2.60.40.1400">
    <property type="entry name" value="G protein-activated inward rectifier potassium channel 1"/>
    <property type="match status" value="2"/>
</dbReference>